<gene>
    <name evidence="1" type="ordered locus">MTR_2g011320</name>
</gene>
<evidence type="ECO:0000313" key="1">
    <source>
        <dbReference type="EMBL" id="AES63674.1"/>
    </source>
</evidence>
<accession>G7IK64</accession>
<dbReference type="PaxDb" id="3880-AES63674"/>
<dbReference type="AlphaFoldDB" id="G7IK64"/>
<dbReference type="EnsemblPlants" id="AES63674">
    <property type="protein sequence ID" value="AES63674"/>
    <property type="gene ID" value="MTR_2g011320"/>
</dbReference>
<protein>
    <submittedName>
        <fullName evidence="1 2">Uncharacterized protein</fullName>
    </submittedName>
</protein>
<organism evidence="1 3">
    <name type="scientific">Medicago truncatula</name>
    <name type="common">Barrel medic</name>
    <name type="synonym">Medicago tribuloides</name>
    <dbReference type="NCBI Taxonomy" id="3880"/>
    <lineage>
        <taxon>Eukaryota</taxon>
        <taxon>Viridiplantae</taxon>
        <taxon>Streptophyta</taxon>
        <taxon>Embryophyta</taxon>
        <taxon>Tracheophyta</taxon>
        <taxon>Spermatophyta</taxon>
        <taxon>Magnoliopsida</taxon>
        <taxon>eudicotyledons</taxon>
        <taxon>Gunneridae</taxon>
        <taxon>Pentapetalae</taxon>
        <taxon>rosids</taxon>
        <taxon>fabids</taxon>
        <taxon>Fabales</taxon>
        <taxon>Fabaceae</taxon>
        <taxon>Papilionoideae</taxon>
        <taxon>50 kb inversion clade</taxon>
        <taxon>NPAAA clade</taxon>
        <taxon>Hologalegina</taxon>
        <taxon>IRL clade</taxon>
        <taxon>Trifolieae</taxon>
        <taxon>Medicago</taxon>
    </lineage>
</organism>
<reference evidence="2" key="3">
    <citation type="submission" date="2015-04" db="UniProtKB">
        <authorList>
            <consortium name="EnsemblPlants"/>
        </authorList>
    </citation>
    <scope>IDENTIFICATION</scope>
    <source>
        <strain evidence="2">cv. Jemalong A17</strain>
    </source>
</reference>
<reference evidence="1 3" key="1">
    <citation type="journal article" date="2011" name="Nature">
        <title>The Medicago genome provides insight into the evolution of rhizobial symbioses.</title>
        <authorList>
            <person name="Young N.D."/>
            <person name="Debelle F."/>
            <person name="Oldroyd G.E."/>
            <person name="Geurts R."/>
            <person name="Cannon S.B."/>
            <person name="Udvardi M.K."/>
            <person name="Benedito V.A."/>
            <person name="Mayer K.F."/>
            <person name="Gouzy J."/>
            <person name="Schoof H."/>
            <person name="Van de Peer Y."/>
            <person name="Proost S."/>
            <person name="Cook D.R."/>
            <person name="Meyers B.C."/>
            <person name="Spannagl M."/>
            <person name="Cheung F."/>
            <person name="De Mita S."/>
            <person name="Krishnakumar V."/>
            <person name="Gundlach H."/>
            <person name="Zhou S."/>
            <person name="Mudge J."/>
            <person name="Bharti A.K."/>
            <person name="Murray J.D."/>
            <person name="Naoumkina M.A."/>
            <person name="Rosen B."/>
            <person name="Silverstein K.A."/>
            <person name="Tang H."/>
            <person name="Rombauts S."/>
            <person name="Zhao P.X."/>
            <person name="Zhou P."/>
            <person name="Barbe V."/>
            <person name="Bardou P."/>
            <person name="Bechner M."/>
            <person name="Bellec A."/>
            <person name="Berger A."/>
            <person name="Berges H."/>
            <person name="Bidwell S."/>
            <person name="Bisseling T."/>
            <person name="Choisne N."/>
            <person name="Couloux A."/>
            <person name="Denny R."/>
            <person name="Deshpande S."/>
            <person name="Dai X."/>
            <person name="Doyle J.J."/>
            <person name="Dudez A.M."/>
            <person name="Farmer A.D."/>
            <person name="Fouteau S."/>
            <person name="Franken C."/>
            <person name="Gibelin C."/>
            <person name="Gish J."/>
            <person name="Goldstein S."/>
            <person name="Gonzalez A.J."/>
            <person name="Green P.J."/>
            <person name="Hallab A."/>
            <person name="Hartog M."/>
            <person name="Hua A."/>
            <person name="Humphray S.J."/>
            <person name="Jeong D.H."/>
            <person name="Jing Y."/>
            <person name="Jocker A."/>
            <person name="Kenton S.M."/>
            <person name="Kim D.J."/>
            <person name="Klee K."/>
            <person name="Lai H."/>
            <person name="Lang C."/>
            <person name="Lin S."/>
            <person name="Macmil S.L."/>
            <person name="Magdelenat G."/>
            <person name="Matthews L."/>
            <person name="McCorrison J."/>
            <person name="Monaghan E.L."/>
            <person name="Mun J.H."/>
            <person name="Najar F.Z."/>
            <person name="Nicholson C."/>
            <person name="Noirot C."/>
            <person name="O'Bleness M."/>
            <person name="Paule C.R."/>
            <person name="Poulain J."/>
            <person name="Prion F."/>
            <person name="Qin B."/>
            <person name="Qu C."/>
            <person name="Retzel E.F."/>
            <person name="Riddle C."/>
            <person name="Sallet E."/>
            <person name="Samain S."/>
            <person name="Samson N."/>
            <person name="Sanders I."/>
            <person name="Saurat O."/>
            <person name="Scarpelli C."/>
            <person name="Schiex T."/>
            <person name="Segurens B."/>
            <person name="Severin A.J."/>
            <person name="Sherrier D.J."/>
            <person name="Shi R."/>
            <person name="Sims S."/>
            <person name="Singer S.R."/>
            <person name="Sinharoy S."/>
            <person name="Sterck L."/>
            <person name="Viollet A."/>
            <person name="Wang B.B."/>
            <person name="Wang K."/>
            <person name="Wang M."/>
            <person name="Wang X."/>
            <person name="Warfsmann J."/>
            <person name="Weissenbach J."/>
            <person name="White D.D."/>
            <person name="White J.D."/>
            <person name="Wiley G.B."/>
            <person name="Wincker P."/>
            <person name="Xing Y."/>
            <person name="Yang L."/>
            <person name="Yao Z."/>
            <person name="Ying F."/>
            <person name="Zhai J."/>
            <person name="Zhou L."/>
            <person name="Zuber A."/>
            <person name="Denarie J."/>
            <person name="Dixon R.A."/>
            <person name="May G.D."/>
            <person name="Schwartz D.C."/>
            <person name="Rogers J."/>
            <person name="Quetier F."/>
            <person name="Town C.D."/>
            <person name="Roe B.A."/>
        </authorList>
    </citation>
    <scope>NUCLEOTIDE SEQUENCE [LARGE SCALE GENOMIC DNA]</scope>
    <source>
        <strain evidence="1">A17</strain>
        <strain evidence="2 3">cv. Jemalong A17</strain>
    </source>
</reference>
<proteinExistence type="predicted"/>
<dbReference type="HOGENOM" id="CLU_125180_2_2_1"/>
<name>G7IK64_MEDTR</name>
<dbReference type="Proteomes" id="UP000002051">
    <property type="component" value="Chromosome 2"/>
</dbReference>
<dbReference type="EMBL" id="CM001218">
    <property type="protein sequence ID" value="AES63674.1"/>
    <property type="molecule type" value="Genomic_DNA"/>
</dbReference>
<sequence length="53" mass="6365">MENSVFDPKTKVAAVYYNGWKTYHLFRIRTDVTLSRLKGQLDQINRQLNYRDT</sequence>
<evidence type="ECO:0000313" key="3">
    <source>
        <dbReference type="Proteomes" id="UP000002051"/>
    </source>
</evidence>
<evidence type="ECO:0000313" key="2">
    <source>
        <dbReference type="EnsemblPlants" id="AES63674"/>
    </source>
</evidence>
<keyword evidence="3" id="KW-1185">Reference proteome</keyword>
<reference evidence="1 3" key="2">
    <citation type="journal article" date="2014" name="BMC Genomics">
        <title>An improved genome release (version Mt4.0) for the model legume Medicago truncatula.</title>
        <authorList>
            <person name="Tang H."/>
            <person name="Krishnakumar V."/>
            <person name="Bidwell S."/>
            <person name="Rosen B."/>
            <person name="Chan A."/>
            <person name="Zhou S."/>
            <person name="Gentzbittel L."/>
            <person name="Childs K.L."/>
            <person name="Yandell M."/>
            <person name="Gundlach H."/>
            <person name="Mayer K.F."/>
            <person name="Schwartz D.C."/>
            <person name="Town C.D."/>
        </authorList>
    </citation>
    <scope>GENOME REANNOTATION</scope>
    <source>
        <strain evidence="2 3">cv. Jemalong A17</strain>
    </source>
</reference>